<organism evidence="1 2">
    <name type="scientific">Araneus ventricosus</name>
    <name type="common">Orbweaver spider</name>
    <name type="synonym">Epeira ventricosa</name>
    <dbReference type="NCBI Taxonomy" id="182803"/>
    <lineage>
        <taxon>Eukaryota</taxon>
        <taxon>Metazoa</taxon>
        <taxon>Ecdysozoa</taxon>
        <taxon>Arthropoda</taxon>
        <taxon>Chelicerata</taxon>
        <taxon>Arachnida</taxon>
        <taxon>Araneae</taxon>
        <taxon>Araneomorphae</taxon>
        <taxon>Entelegynae</taxon>
        <taxon>Araneoidea</taxon>
        <taxon>Araneidae</taxon>
        <taxon>Araneus</taxon>
    </lineage>
</organism>
<reference evidence="1 2" key="1">
    <citation type="journal article" date="2019" name="Sci. Rep.">
        <title>Orb-weaving spider Araneus ventricosus genome elucidates the spidroin gene catalogue.</title>
        <authorList>
            <person name="Kono N."/>
            <person name="Nakamura H."/>
            <person name="Ohtoshi R."/>
            <person name="Moran D.A.P."/>
            <person name="Shinohara A."/>
            <person name="Yoshida Y."/>
            <person name="Fujiwara M."/>
            <person name="Mori M."/>
            <person name="Tomita M."/>
            <person name="Arakawa K."/>
        </authorList>
    </citation>
    <scope>NUCLEOTIDE SEQUENCE [LARGE SCALE GENOMIC DNA]</scope>
</reference>
<dbReference type="AlphaFoldDB" id="A0A4Y2BL46"/>
<evidence type="ECO:0000313" key="1">
    <source>
        <dbReference type="EMBL" id="GBL92673.1"/>
    </source>
</evidence>
<keyword evidence="2" id="KW-1185">Reference proteome</keyword>
<dbReference type="Proteomes" id="UP000499080">
    <property type="component" value="Unassembled WGS sequence"/>
</dbReference>
<name>A0A4Y2BL46_ARAVE</name>
<accession>A0A4Y2BL46</accession>
<sequence length="124" mass="14187">MDSTFSKVIDFPFDGAMLITKGSRAPSVYLYSVKDFQRWASTQRDSFPHKDSTFTEMIDFLFVGAVIASNTLPPNDVFSRITLNIESQLISEEDMALVFLRPRMVLLAREIMCFDVKTSFRSLQ</sequence>
<comment type="caution">
    <text evidence="1">The sequence shown here is derived from an EMBL/GenBank/DDBJ whole genome shotgun (WGS) entry which is preliminary data.</text>
</comment>
<gene>
    <name evidence="1" type="ORF">AVEN_119073_1</name>
</gene>
<protein>
    <submittedName>
        <fullName evidence="1">Uncharacterized protein</fullName>
    </submittedName>
</protein>
<dbReference type="EMBL" id="BGPR01000088">
    <property type="protein sequence ID" value="GBL92673.1"/>
    <property type="molecule type" value="Genomic_DNA"/>
</dbReference>
<evidence type="ECO:0000313" key="2">
    <source>
        <dbReference type="Proteomes" id="UP000499080"/>
    </source>
</evidence>
<proteinExistence type="predicted"/>